<dbReference type="SUPFAM" id="SSF55909">
    <property type="entry name" value="Pentein"/>
    <property type="match status" value="1"/>
</dbReference>
<proteinExistence type="predicted"/>
<dbReference type="Pfam" id="PF02274">
    <property type="entry name" value="ADI"/>
    <property type="match status" value="1"/>
</dbReference>
<dbReference type="PANTHER" id="PTHR47271">
    <property type="entry name" value="ARGININE DEIMINASE"/>
    <property type="match status" value="1"/>
</dbReference>
<dbReference type="EMBL" id="HBFA01025670">
    <property type="protein sequence ID" value="CAD8676152.1"/>
    <property type="molecule type" value="Transcribed_RNA"/>
</dbReference>
<evidence type="ECO:0000256" key="1">
    <source>
        <dbReference type="SAM" id="MobiDB-lite"/>
    </source>
</evidence>
<organism evidence="2">
    <name type="scientific">Pyramimonas obovata</name>
    <dbReference type="NCBI Taxonomy" id="1411642"/>
    <lineage>
        <taxon>Eukaryota</taxon>
        <taxon>Viridiplantae</taxon>
        <taxon>Chlorophyta</taxon>
        <taxon>Pyramimonadophyceae</taxon>
        <taxon>Pyramimonadales</taxon>
        <taxon>Pyramimonadaceae</taxon>
        <taxon>Pyramimonas</taxon>
        <taxon>Pyramimonas incertae sedis</taxon>
    </lineage>
</organism>
<evidence type="ECO:0008006" key="3">
    <source>
        <dbReference type="Google" id="ProtNLM"/>
    </source>
</evidence>
<dbReference type="GO" id="GO:0016990">
    <property type="term" value="F:arginine deiminase activity"/>
    <property type="evidence" value="ECO:0007669"/>
    <property type="project" value="TreeGrafter"/>
</dbReference>
<reference evidence="2" key="1">
    <citation type="submission" date="2021-01" db="EMBL/GenBank/DDBJ databases">
        <authorList>
            <person name="Corre E."/>
            <person name="Pelletier E."/>
            <person name="Niang G."/>
            <person name="Scheremetjew M."/>
            <person name="Finn R."/>
            <person name="Kale V."/>
            <person name="Holt S."/>
            <person name="Cochrane G."/>
            <person name="Meng A."/>
            <person name="Brown T."/>
            <person name="Cohen L."/>
        </authorList>
    </citation>
    <scope>NUCLEOTIDE SEQUENCE</scope>
    <source>
        <strain evidence="2">CCMP722</strain>
    </source>
</reference>
<feature type="region of interest" description="Disordered" evidence="1">
    <location>
        <begin position="23"/>
        <end position="50"/>
    </location>
</feature>
<dbReference type="Gene3D" id="3.75.10.10">
    <property type="entry name" value="L-arginine/glycine Amidinotransferase, Chain A"/>
    <property type="match status" value="1"/>
</dbReference>
<gene>
    <name evidence="2" type="ORF">POBO1169_LOCUS13016</name>
</gene>
<protein>
    <recommendedName>
        <fullName evidence="3">Arginine deiminase</fullName>
    </recommendedName>
</protein>
<name>A0A7S0WP51_9CHLO</name>
<sequence length="504" mass="57124">MLKQQMGSESDLQQFVVEQLSNVSLTVGSPPPSQPESLPKYRRGSERQRKVSATFMSIDQLREAAGGNKKMMHTTGQIHEDDIAEVVIVCEPDLNNNVMGSIHPHGALYEKPVNVEVSRDQHRRFREAIRENGVHCLTVHQILMHDTDCNLRARHELEELAATRLTYTLDKEHSADDLKEEDTFYLGEKYKSEVLAEMSTEHLIDMILTVPTVHLKPSLRDTGFTASYQFNPLTNMQYTRDQQITTAKGIVMGRLRSLQRQNEVELMEFCFKKLGLDIAGTVRHPGFLEGGDFYPAGKDLCMLGVGLRSNVEAAEQLMREDLFGTTRVAVVEDRFEQDQARMHLDCIFNIIGKNIVVLADDVIGEDKPLRRLVTEYERSDNPDHHSPALGCYRISRREVEFSKYLEDNGYHIIKLTREEQLEYGCNVLNLGHGNIISCHREASRKIIKDPKFKGRMQVVPFNSITSMYGGLHCSSQVVRRISPAPKRAVGGFDKPPLASGLNFK</sequence>
<dbReference type="AlphaFoldDB" id="A0A7S0WP51"/>
<evidence type="ECO:0000313" key="2">
    <source>
        <dbReference type="EMBL" id="CAD8676152.1"/>
    </source>
</evidence>
<accession>A0A7S0WP51</accession>
<dbReference type="PANTHER" id="PTHR47271:SF2">
    <property type="entry name" value="ARGININE DEIMINASE"/>
    <property type="match status" value="1"/>
</dbReference>
<dbReference type="GO" id="GO:0019546">
    <property type="term" value="P:L-arginine deiminase pathway"/>
    <property type="evidence" value="ECO:0007669"/>
    <property type="project" value="TreeGrafter"/>
</dbReference>